<dbReference type="InterPro" id="IPR011146">
    <property type="entry name" value="HIT-like"/>
</dbReference>
<dbReference type="InterPro" id="IPR004821">
    <property type="entry name" value="Cyt_trans-like"/>
</dbReference>
<sequence length="279" mass="32242">MLRDTLTKFAYPSSLVKEYKHWLVLLRKEQITLGSLILICKEEKTNFHSISQDAMMELSIVTKDIELGLSRAFKCDKINYLMLMMVDPEVHFHVIPRYEIPVTINNQEFIDAFWPGPANLAVNNNPVNSEMFRFLQEKVQIELGESSPEKKYKRIYTSGCFDLFHYGHLNILENSKKLCEHLIVGVSTDELILESKGKKPVIPFEERAKIISSIKFVDEVIPQKDKNKQKVVDEYQIDAISVGDDWRGKYPPVSCEMVYFPYTPSVSSTILKDTLKLIK</sequence>
<evidence type="ECO:0000313" key="6">
    <source>
        <dbReference type="Proteomes" id="UP001528920"/>
    </source>
</evidence>
<protein>
    <submittedName>
        <fullName evidence="5">Adenylyltransferase/cytidyltransferase family protein</fullName>
    </submittedName>
</protein>
<dbReference type="Pfam" id="PF01230">
    <property type="entry name" value="HIT"/>
    <property type="match status" value="1"/>
</dbReference>
<dbReference type="GO" id="GO:0016779">
    <property type="term" value="F:nucleotidyltransferase activity"/>
    <property type="evidence" value="ECO:0007669"/>
    <property type="project" value="UniProtKB-KW"/>
</dbReference>
<evidence type="ECO:0000256" key="1">
    <source>
        <dbReference type="ARBA" id="ARBA00022679"/>
    </source>
</evidence>
<dbReference type="EMBL" id="JAKJSC010000001">
    <property type="protein sequence ID" value="MDE5417183.1"/>
    <property type="molecule type" value="Genomic_DNA"/>
</dbReference>
<name>A0ABT5VP42_9BACT</name>
<evidence type="ECO:0000256" key="3">
    <source>
        <dbReference type="PROSITE-ProRule" id="PRU00464"/>
    </source>
</evidence>
<feature type="domain" description="HIT" evidence="4">
    <location>
        <begin position="2"/>
        <end position="109"/>
    </location>
</feature>
<evidence type="ECO:0000313" key="5">
    <source>
        <dbReference type="EMBL" id="MDE5417183.1"/>
    </source>
</evidence>
<comment type="caution">
    <text evidence="5">The sequence shown here is derived from an EMBL/GenBank/DDBJ whole genome shotgun (WGS) entry which is preliminary data.</text>
</comment>
<keyword evidence="6" id="KW-1185">Reference proteome</keyword>
<dbReference type="PROSITE" id="PS51084">
    <property type="entry name" value="HIT_2"/>
    <property type="match status" value="1"/>
</dbReference>
<evidence type="ECO:0000259" key="4">
    <source>
        <dbReference type="PROSITE" id="PS51084"/>
    </source>
</evidence>
<dbReference type="NCBIfam" id="TIGR00125">
    <property type="entry name" value="cyt_tran_rel"/>
    <property type="match status" value="1"/>
</dbReference>
<dbReference type="Pfam" id="PF01467">
    <property type="entry name" value="CTP_transf_like"/>
    <property type="match status" value="1"/>
</dbReference>
<dbReference type="InterPro" id="IPR050385">
    <property type="entry name" value="Archaeal_FAD_synthase"/>
</dbReference>
<dbReference type="Gene3D" id="3.40.50.620">
    <property type="entry name" value="HUPs"/>
    <property type="match status" value="1"/>
</dbReference>
<reference evidence="5 6" key="1">
    <citation type="submission" date="2022-01" db="EMBL/GenBank/DDBJ databases">
        <title>Labilibaculum sp. nov, a marine bacterium isolated from Antarctica.</title>
        <authorList>
            <person name="Dai W."/>
        </authorList>
    </citation>
    <scope>NUCLEOTIDE SEQUENCE [LARGE SCALE GENOMIC DNA]</scope>
    <source>
        <strain evidence="5 6">DW002</strain>
    </source>
</reference>
<dbReference type="RefSeq" id="WP_275108520.1">
    <property type="nucleotide sequence ID" value="NZ_JAKJSC010000001.1"/>
</dbReference>
<dbReference type="InterPro" id="IPR036265">
    <property type="entry name" value="HIT-like_sf"/>
</dbReference>
<dbReference type="PANTHER" id="PTHR43793:SF1">
    <property type="entry name" value="FAD SYNTHASE"/>
    <property type="match status" value="1"/>
</dbReference>
<accession>A0ABT5VP42</accession>
<keyword evidence="1" id="KW-0808">Transferase</keyword>
<dbReference type="PANTHER" id="PTHR43793">
    <property type="entry name" value="FAD SYNTHASE"/>
    <property type="match status" value="1"/>
</dbReference>
<dbReference type="Gene3D" id="3.30.428.10">
    <property type="entry name" value="HIT-like"/>
    <property type="match status" value="1"/>
</dbReference>
<keyword evidence="2 5" id="KW-0548">Nucleotidyltransferase</keyword>
<comment type="caution">
    <text evidence="3">Lacks conserved residue(s) required for the propagation of feature annotation.</text>
</comment>
<dbReference type="SUPFAM" id="SSF54197">
    <property type="entry name" value="HIT-like"/>
    <property type="match status" value="1"/>
</dbReference>
<dbReference type="InterPro" id="IPR014729">
    <property type="entry name" value="Rossmann-like_a/b/a_fold"/>
</dbReference>
<dbReference type="Proteomes" id="UP001528920">
    <property type="component" value="Unassembled WGS sequence"/>
</dbReference>
<organism evidence="5 6">
    <name type="scientific">Paralabilibaculum antarcticum</name>
    <dbReference type="NCBI Taxonomy" id="2912572"/>
    <lineage>
        <taxon>Bacteria</taxon>
        <taxon>Pseudomonadati</taxon>
        <taxon>Bacteroidota</taxon>
        <taxon>Bacteroidia</taxon>
        <taxon>Marinilabiliales</taxon>
        <taxon>Marinifilaceae</taxon>
        <taxon>Paralabilibaculum</taxon>
    </lineage>
</organism>
<proteinExistence type="predicted"/>
<dbReference type="SUPFAM" id="SSF52374">
    <property type="entry name" value="Nucleotidylyl transferase"/>
    <property type="match status" value="1"/>
</dbReference>
<gene>
    <name evidence="5" type="ORF">L3049_04105</name>
</gene>
<evidence type="ECO:0000256" key="2">
    <source>
        <dbReference type="ARBA" id="ARBA00022695"/>
    </source>
</evidence>